<organism evidence="1">
    <name type="scientific">Harvfovirus sp</name>
    <dbReference type="NCBI Taxonomy" id="2487768"/>
    <lineage>
        <taxon>Viruses</taxon>
        <taxon>Varidnaviria</taxon>
        <taxon>Bamfordvirae</taxon>
        <taxon>Nucleocytoviricota</taxon>
        <taxon>Megaviricetes</taxon>
        <taxon>Imitervirales</taxon>
        <taxon>Mimiviridae</taxon>
        <taxon>Klosneuvirinae</taxon>
    </lineage>
</organism>
<accession>A0A3G5A3B1</accession>
<proteinExistence type="predicted"/>
<protein>
    <submittedName>
        <fullName evidence="1">Uncharacterized protein</fullName>
    </submittedName>
</protein>
<evidence type="ECO:0000313" key="1">
    <source>
        <dbReference type="EMBL" id="AYV81706.1"/>
    </source>
</evidence>
<reference evidence="1" key="1">
    <citation type="submission" date="2018-10" db="EMBL/GenBank/DDBJ databases">
        <title>Hidden diversity of soil giant viruses.</title>
        <authorList>
            <person name="Schulz F."/>
            <person name="Alteio L."/>
            <person name="Goudeau D."/>
            <person name="Ryan E.M."/>
            <person name="Malmstrom R.R."/>
            <person name="Blanchard J."/>
            <person name="Woyke T."/>
        </authorList>
    </citation>
    <scope>NUCLEOTIDE SEQUENCE</scope>
    <source>
        <strain evidence="1">HAV1</strain>
    </source>
</reference>
<dbReference type="EMBL" id="MK072296">
    <property type="protein sequence ID" value="AYV81706.1"/>
    <property type="molecule type" value="Genomic_DNA"/>
</dbReference>
<sequence length="405" mass="47160">MKNAYDLNESYKQQTQMINKPNFTNKNNVIHNNLNDNLFVENIVDYHINIDSDDRKLDAYPDPFHYVVTFKSLGRSTYHTKYKGFKVECGEVPETPAPVIMRSFKNVKYATLDHVILSRYNVNRYSIEQRINICNGQVILNTISIDKHCHKFERDNECFICRFGKSDCCCSKWNVCQSCFINRAPGGCICKLVDICHTCENFYCRCMINEHKFLILKIKELKNNHIYSTNTGTSDNTFVLLQDKFIGNYQTVWLSRNGTCTFPSSLLQNIERLTIEFCDNRGERIKMGIILQFNIIINECYHRVNVIFGCVCPSLLLRIHGLKIMLPIYELTHPENWYTAVFQNVLSHIIDKELIAVLQSNFSLFLAQIVNLRVWEIVRCEITNNVFLILGVMQNELNTATDYDV</sequence>
<gene>
    <name evidence="1" type="ORF">Harvfovirus54_3</name>
</gene>
<name>A0A3G5A3B1_9VIRU</name>